<accession>A0A2Z3H9V3</accession>
<dbReference type="RefSeq" id="WP_010049088.1">
    <property type="nucleotide sequence ID" value="NZ_CP025958.1"/>
</dbReference>
<organism evidence="1 2">
    <name type="scientific">Gemmata obscuriglobus</name>
    <dbReference type="NCBI Taxonomy" id="114"/>
    <lineage>
        <taxon>Bacteria</taxon>
        <taxon>Pseudomonadati</taxon>
        <taxon>Planctomycetota</taxon>
        <taxon>Planctomycetia</taxon>
        <taxon>Gemmatales</taxon>
        <taxon>Gemmataceae</taxon>
        <taxon>Gemmata</taxon>
    </lineage>
</organism>
<dbReference type="Proteomes" id="UP000245802">
    <property type="component" value="Chromosome"/>
</dbReference>
<dbReference type="EMBL" id="CP025958">
    <property type="protein sequence ID" value="AWM38454.1"/>
    <property type="molecule type" value="Genomic_DNA"/>
</dbReference>
<reference evidence="1 2" key="1">
    <citation type="submission" date="2018-01" db="EMBL/GenBank/DDBJ databases">
        <title>G. obscuriglobus.</title>
        <authorList>
            <person name="Franke J."/>
            <person name="Blomberg W."/>
            <person name="Selmecki A."/>
        </authorList>
    </citation>
    <scope>NUCLEOTIDE SEQUENCE [LARGE SCALE GENOMIC DNA]</scope>
    <source>
        <strain evidence="1 2">DSM 5831</strain>
    </source>
</reference>
<dbReference type="PROSITE" id="PS51257">
    <property type="entry name" value="PROKAR_LIPOPROTEIN"/>
    <property type="match status" value="1"/>
</dbReference>
<dbReference type="OrthoDB" id="9949596at2"/>
<protein>
    <recommendedName>
        <fullName evidence="3">Outer membrane lipoprotein-sorting protein</fullName>
    </recommendedName>
</protein>
<proteinExistence type="predicted"/>
<evidence type="ECO:0000313" key="2">
    <source>
        <dbReference type="Proteomes" id="UP000245802"/>
    </source>
</evidence>
<dbReference type="AlphaFoldDB" id="A0A2Z3H9V3"/>
<gene>
    <name evidence="1" type="ORF">C1280_16630</name>
</gene>
<dbReference type="KEGG" id="gog:C1280_16630"/>
<sequence>MKRYGVGAVLFGFALSLAGCGPEKVLPTDLLKPGSGPVPSPVPTKSDPEALAVIDQAVKAFTGGKPDLLAKGKYCRVAMKGLMYSVDSSNQSDAVRTYAAAWPDRLHVTNDSESFGSKRAVASWLRRPEFVITSNGTEVRPPNPAEVEQNLASDLVGQLWMAFLLPATDPKAVVFDPQTISLDSRELKLVKLSLGEYPVYQLFFDTKSNALVRVEYTITATGVPRRTTMIFAEHKPGPDGLLLPYRLECLHNKSVVEKWTVEKWEFPETIKDDEFMPKKK</sequence>
<evidence type="ECO:0008006" key="3">
    <source>
        <dbReference type="Google" id="ProtNLM"/>
    </source>
</evidence>
<name>A0A2Z3H9V3_9BACT</name>
<keyword evidence="2" id="KW-1185">Reference proteome</keyword>
<evidence type="ECO:0000313" key="1">
    <source>
        <dbReference type="EMBL" id="AWM38454.1"/>
    </source>
</evidence>